<evidence type="ECO:0000313" key="2">
    <source>
        <dbReference type="Proteomes" id="UP001344658"/>
    </source>
</evidence>
<gene>
    <name evidence="1" type="ORF">V2S66_20670</name>
</gene>
<proteinExistence type="predicted"/>
<dbReference type="RefSeq" id="WP_330797381.1">
    <property type="nucleotide sequence ID" value="NZ_JAZEWV010000017.1"/>
</dbReference>
<dbReference type="SUPFAM" id="SSF111069">
    <property type="entry name" value="Hypothetical protein yfbM"/>
    <property type="match status" value="1"/>
</dbReference>
<accession>A0ABU7PEY8</accession>
<sequence length="167" mass="18601">MSMIGEYVRLTPAELDRLIGDEQWADGFVHELIDTELDEEPEASQARCHDTDKAWDALRFLLRRAGFPVDIVHGEQSVPWDEDWGYGPPRYLTAARVQEAARALTALSPEHLVEGVAPADLAAADVYPALVWERGESLDYVAAHYEAVAVFFQAAARDGHAVLVWLD</sequence>
<dbReference type="InterPro" id="IPR015068">
    <property type="entry name" value="DUF1877"/>
</dbReference>
<comment type="caution">
    <text evidence="1">The sequence shown here is derived from an EMBL/GenBank/DDBJ whole genome shotgun (WGS) entry which is preliminary data.</text>
</comment>
<dbReference type="EMBL" id="JAZEWV010000017">
    <property type="protein sequence ID" value="MEE4544381.1"/>
    <property type="molecule type" value="Genomic_DNA"/>
</dbReference>
<reference evidence="1 2" key="1">
    <citation type="submission" date="2023-12" db="EMBL/GenBank/DDBJ databases">
        <title>Streptomyces sp. V4-01.</title>
        <authorList>
            <person name="Somphong A."/>
            <person name="Phongsopitanun W."/>
        </authorList>
    </citation>
    <scope>NUCLEOTIDE SEQUENCE [LARGE SCALE GENOMIC DNA]</scope>
    <source>
        <strain evidence="1 2">V4-01</strain>
    </source>
</reference>
<dbReference type="Proteomes" id="UP001344658">
    <property type="component" value="Unassembled WGS sequence"/>
</dbReference>
<protein>
    <submittedName>
        <fullName evidence="1">YfbM family protein</fullName>
    </submittedName>
</protein>
<organism evidence="1 2">
    <name type="scientific">Actinacidiphila polyblastidii</name>
    <dbReference type="NCBI Taxonomy" id="3110430"/>
    <lineage>
        <taxon>Bacteria</taxon>
        <taxon>Bacillati</taxon>
        <taxon>Actinomycetota</taxon>
        <taxon>Actinomycetes</taxon>
        <taxon>Kitasatosporales</taxon>
        <taxon>Streptomycetaceae</taxon>
        <taxon>Actinacidiphila</taxon>
    </lineage>
</organism>
<keyword evidence="2" id="KW-1185">Reference proteome</keyword>
<name>A0ABU7PEY8_9ACTN</name>
<dbReference type="InterPro" id="IPR035944">
    <property type="entry name" value="YfbM-like_sf"/>
</dbReference>
<dbReference type="Pfam" id="PF08974">
    <property type="entry name" value="DUF1877"/>
    <property type="match status" value="1"/>
</dbReference>
<dbReference type="Gene3D" id="3.40.1760.10">
    <property type="entry name" value="YfbM-like super family"/>
    <property type="match status" value="1"/>
</dbReference>
<evidence type="ECO:0000313" key="1">
    <source>
        <dbReference type="EMBL" id="MEE4544381.1"/>
    </source>
</evidence>